<accession>A0A1V9G2H0</accession>
<protein>
    <submittedName>
        <fullName evidence="1">Uncharacterized protein</fullName>
    </submittedName>
</protein>
<dbReference type="STRING" id="1703345.A3860_18520"/>
<keyword evidence="2" id="KW-1185">Reference proteome</keyword>
<evidence type="ECO:0000313" key="2">
    <source>
        <dbReference type="Proteomes" id="UP000192796"/>
    </source>
</evidence>
<name>A0A1V9G2H0_9BACT</name>
<proteinExistence type="predicted"/>
<reference evidence="1 2" key="1">
    <citation type="submission" date="2016-03" db="EMBL/GenBank/DDBJ databases">
        <title>Niastella vici sp. nov., isolated from farmland soil.</title>
        <authorList>
            <person name="Chen L."/>
            <person name="Wang D."/>
            <person name="Yang S."/>
            <person name="Wang G."/>
        </authorList>
    </citation>
    <scope>NUCLEOTIDE SEQUENCE [LARGE SCALE GENOMIC DNA]</scope>
    <source>
        <strain evidence="1 2">DJ57</strain>
    </source>
</reference>
<organism evidence="1 2">
    <name type="scientific">Niastella vici</name>
    <dbReference type="NCBI Taxonomy" id="1703345"/>
    <lineage>
        <taxon>Bacteria</taxon>
        <taxon>Pseudomonadati</taxon>
        <taxon>Bacteroidota</taxon>
        <taxon>Chitinophagia</taxon>
        <taxon>Chitinophagales</taxon>
        <taxon>Chitinophagaceae</taxon>
        <taxon>Niastella</taxon>
    </lineage>
</organism>
<sequence>MPRLSTAFIHMTPEQKHFAYNIAKMLNDLHSLALHESYVRQYPREVLEDALNTVLSKPYIDNKGAYYNKIVQQYARKFNRN</sequence>
<dbReference type="AlphaFoldDB" id="A0A1V9G2H0"/>
<dbReference type="Proteomes" id="UP000192796">
    <property type="component" value="Unassembled WGS sequence"/>
</dbReference>
<comment type="caution">
    <text evidence="1">The sequence shown here is derived from an EMBL/GenBank/DDBJ whole genome shotgun (WGS) entry which is preliminary data.</text>
</comment>
<evidence type="ECO:0000313" key="1">
    <source>
        <dbReference type="EMBL" id="OQP64754.1"/>
    </source>
</evidence>
<gene>
    <name evidence="1" type="ORF">A3860_18520</name>
</gene>
<dbReference type="EMBL" id="LVYD01000041">
    <property type="protein sequence ID" value="OQP64754.1"/>
    <property type="molecule type" value="Genomic_DNA"/>
</dbReference>